<evidence type="ECO:0000313" key="2">
    <source>
        <dbReference type="Proteomes" id="UP000198287"/>
    </source>
</evidence>
<proteinExistence type="predicted"/>
<dbReference type="Proteomes" id="UP000198287">
    <property type="component" value="Unassembled WGS sequence"/>
</dbReference>
<organism evidence="1 2">
    <name type="scientific">Folsomia candida</name>
    <name type="common">Springtail</name>
    <dbReference type="NCBI Taxonomy" id="158441"/>
    <lineage>
        <taxon>Eukaryota</taxon>
        <taxon>Metazoa</taxon>
        <taxon>Ecdysozoa</taxon>
        <taxon>Arthropoda</taxon>
        <taxon>Hexapoda</taxon>
        <taxon>Collembola</taxon>
        <taxon>Entomobryomorpha</taxon>
        <taxon>Isotomoidea</taxon>
        <taxon>Isotomidae</taxon>
        <taxon>Proisotominae</taxon>
        <taxon>Folsomia</taxon>
    </lineage>
</organism>
<accession>A0A226F2S5</accession>
<evidence type="ECO:0000313" key="1">
    <source>
        <dbReference type="EMBL" id="OXA63737.1"/>
    </source>
</evidence>
<sequence length="147" mass="16850">MIHNPKLLVLDEPCVGLDPVLRQRIWKYLHEICRDHGTSIIISTHYIEETKFCQKVGFMRGGRLLAEDTRVAAGNGSGTRYPHTRTILAGTRYLRVPRATRTAARVYSERVFSEATEAYGSLKYFSRPENAEKLLFLKHNVPALKYE</sequence>
<dbReference type="PANTHER" id="PTHR43038:SF3">
    <property type="entry name" value="ABC TRANSPORTER G FAMILY MEMBER 20 ISOFORM X1"/>
    <property type="match status" value="1"/>
</dbReference>
<dbReference type="InterPro" id="IPR027417">
    <property type="entry name" value="P-loop_NTPase"/>
</dbReference>
<gene>
    <name evidence="1" type="ORF">Fcan01_00047</name>
</gene>
<dbReference type="EMBL" id="LNIX01000001">
    <property type="protein sequence ID" value="OXA63737.1"/>
    <property type="molecule type" value="Genomic_DNA"/>
</dbReference>
<dbReference type="AlphaFoldDB" id="A0A226F2S5"/>
<protein>
    <submittedName>
        <fullName evidence="1">ABC transporter G family member 23</fullName>
    </submittedName>
</protein>
<comment type="caution">
    <text evidence="1">The sequence shown here is derived from an EMBL/GenBank/DDBJ whole genome shotgun (WGS) entry which is preliminary data.</text>
</comment>
<dbReference type="Gene3D" id="3.40.50.300">
    <property type="entry name" value="P-loop containing nucleotide triphosphate hydrolases"/>
    <property type="match status" value="1"/>
</dbReference>
<name>A0A226F2S5_FOLCA</name>
<dbReference type="PANTHER" id="PTHR43038">
    <property type="entry name" value="ATP-BINDING CASSETTE, SUB-FAMILY H, MEMBER 1"/>
    <property type="match status" value="1"/>
</dbReference>
<dbReference type="SUPFAM" id="SSF52540">
    <property type="entry name" value="P-loop containing nucleoside triphosphate hydrolases"/>
    <property type="match status" value="1"/>
</dbReference>
<keyword evidence="2" id="KW-1185">Reference proteome</keyword>
<dbReference type="STRING" id="158441.A0A226F2S5"/>
<reference evidence="1 2" key="1">
    <citation type="submission" date="2015-12" db="EMBL/GenBank/DDBJ databases">
        <title>The genome of Folsomia candida.</title>
        <authorList>
            <person name="Faddeeva A."/>
            <person name="Derks M.F."/>
            <person name="Anvar Y."/>
            <person name="Smit S."/>
            <person name="Van Straalen N."/>
            <person name="Roelofs D."/>
        </authorList>
    </citation>
    <scope>NUCLEOTIDE SEQUENCE [LARGE SCALE GENOMIC DNA]</scope>
    <source>
        <strain evidence="1 2">VU population</strain>
        <tissue evidence="1">Whole body</tissue>
    </source>
</reference>